<gene>
    <name evidence="1" type="ORF">HELGO_WM57654</name>
</gene>
<evidence type="ECO:0000313" key="1">
    <source>
        <dbReference type="EMBL" id="CAA6829061.1"/>
    </source>
</evidence>
<accession>A0A6S6UF20</accession>
<sequence>KNNKINLGFNWGDLGLVRMGIRTSPLFFTTETKTKKAYFQYESMLFFCLVNS</sequence>
<protein>
    <submittedName>
        <fullName evidence="1">Uncharacterized protein</fullName>
    </submittedName>
</protein>
<proteinExistence type="predicted"/>
<dbReference type="AlphaFoldDB" id="A0A6S6UF20"/>
<organism evidence="1">
    <name type="scientific">uncultured Aureispira sp</name>
    <dbReference type="NCBI Taxonomy" id="1331704"/>
    <lineage>
        <taxon>Bacteria</taxon>
        <taxon>Pseudomonadati</taxon>
        <taxon>Bacteroidota</taxon>
        <taxon>Saprospiria</taxon>
        <taxon>Saprospirales</taxon>
        <taxon>Saprospiraceae</taxon>
        <taxon>Aureispira</taxon>
        <taxon>environmental samples</taxon>
    </lineage>
</organism>
<feature type="non-terminal residue" evidence="1">
    <location>
        <position position="1"/>
    </location>
</feature>
<dbReference type="EMBL" id="CACVAQ010000459">
    <property type="protein sequence ID" value="CAA6829061.1"/>
    <property type="molecule type" value="Genomic_DNA"/>
</dbReference>
<name>A0A6S6UF20_9BACT</name>
<reference evidence="1" key="1">
    <citation type="submission" date="2020-01" db="EMBL/GenBank/DDBJ databases">
        <authorList>
            <person name="Meier V. D."/>
            <person name="Meier V D."/>
        </authorList>
    </citation>
    <scope>NUCLEOTIDE SEQUENCE</scope>
    <source>
        <strain evidence="1">HLG_WM_MAG_10</strain>
    </source>
</reference>